<evidence type="ECO:0000313" key="3">
    <source>
        <dbReference type="EMBL" id="KAL3280329.1"/>
    </source>
</evidence>
<feature type="compositionally biased region" description="Basic residues" evidence="1">
    <location>
        <begin position="105"/>
        <end position="114"/>
    </location>
</feature>
<sequence length="577" mass="65673">MFFKYVYGKIQQYPYLHIVTWGLPRRYFNLLKIFNLQIPENPQQLLKQSSETFLEYEFPSTSTSPVVSTIKSTPAVSTETLRILHHGNENKEKESKVSQSIPSSKSHRRSKKKSVVSIKIKLDEDLGDLKSRSCSKNLDKLLSNSNKKSYLLVIEKSSNKRGEFSLSVVKNNTTYNHPYNKLLKKNRRKRNSLTSFNSKNMFPTEAEVEKLPSSNFSAENIYPPISNIKSLNTSDTSFRETFQVMNDNTKVGLNSETILKSNSTQFCSSISAEKEKLKSLSEKILEPDVSTPNTALALPTQLIPYEKPSSEEKPLRHWPIITQIFNKSNLEITKNFFESLGSLNDENNDDLNEEALKDVKAEPAEKSSNKCPKYTLFGSNASFRASIGFIQEQQESVIESSNEPEDNQNQEAKIVLEIVPKKQKNLVICKENLVTSSTHLSIDEEEDESKNDSEPKMFHNESWKISYPKYSLTDSLINMRLLSSSVKTYESITTPDSEEGNEHCDIIKGEGYNDDNLEKGSINEPIKKKSRKLRKVYITSFLIAIFISVVIGIILFIAYTDTGAVSKYLFKNIKETE</sequence>
<organism evidence="3 4">
    <name type="scientific">Cryptolaemus montrouzieri</name>
    <dbReference type="NCBI Taxonomy" id="559131"/>
    <lineage>
        <taxon>Eukaryota</taxon>
        <taxon>Metazoa</taxon>
        <taxon>Ecdysozoa</taxon>
        <taxon>Arthropoda</taxon>
        <taxon>Hexapoda</taxon>
        <taxon>Insecta</taxon>
        <taxon>Pterygota</taxon>
        <taxon>Neoptera</taxon>
        <taxon>Endopterygota</taxon>
        <taxon>Coleoptera</taxon>
        <taxon>Polyphaga</taxon>
        <taxon>Cucujiformia</taxon>
        <taxon>Coccinelloidea</taxon>
        <taxon>Coccinellidae</taxon>
        <taxon>Scymninae</taxon>
        <taxon>Scymnini</taxon>
        <taxon>Cryptolaemus</taxon>
    </lineage>
</organism>
<protein>
    <submittedName>
        <fullName evidence="3">Uncharacterized protein</fullName>
    </submittedName>
</protein>
<feature type="region of interest" description="Disordered" evidence="1">
    <location>
        <begin position="86"/>
        <end position="114"/>
    </location>
</feature>
<comment type="caution">
    <text evidence="3">The sequence shown here is derived from an EMBL/GenBank/DDBJ whole genome shotgun (WGS) entry which is preliminary data.</text>
</comment>
<name>A0ABD2NNW4_9CUCU</name>
<keyword evidence="2" id="KW-0472">Membrane</keyword>
<dbReference type="EMBL" id="JABFTP020000124">
    <property type="protein sequence ID" value="KAL3280329.1"/>
    <property type="molecule type" value="Genomic_DNA"/>
</dbReference>
<dbReference type="AlphaFoldDB" id="A0ABD2NNW4"/>
<feature type="transmembrane region" description="Helical" evidence="2">
    <location>
        <begin position="536"/>
        <end position="559"/>
    </location>
</feature>
<keyword evidence="4" id="KW-1185">Reference proteome</keyword>
<proteinExistence type="predicted"/>
<evidence type="ECO:0000313" key="4">
    <source>
        <dbReference type="Proteomes" id="UP001516400"/>
    </source>
</evidence>
<accession>A0ABD2NNW4</accession>
<reference evidence="3 4" key="1">
    <citation type="journal article" date="2021" name="BMC Biol.">
        <title>Horizontally acquired antibacterial genes associated with adaptive radiation of ladybird beetles.</title>
        <authorList>
            <person name="Li H.S."/>
            <person name="Tang X.F."/>
            <person name="Huang Y.H."/>
            <person name="Xu Z.Y."/>
            <person name="Chen M.L."/>
            <person name="Du X.Y."/>
            <person name="Qiu B.Y."/>
            <person name="Chen P.T."/>
            <person name="Zhang W."/>
            <person name="Slipinski A."/>
            <person name="Escalona H.E."/>
            <person name="Waterhouse R.M."/>
            <person name="Zwick A."/>
            <person name="Pang H."/>
        </authorList>
    </citation>
    <scope>NUCLEOTIDE SEQUENCE [LARGE SCALE GENOMIC DNA]</scope>
    <source>
        <strain evidence="3">SYSU2018</strain>
    </source>
</reference>
<gene>
    <name evidence="3" type="ORF">HHI36_017818</name>
</gene>
<dbReference type="Proteomes" id="UP001516400">
    <property type="component" value="Unassembled WGS sequence"/>
</dbReference>
<evidence type="ECO:0000256" key="1">
    <source>
        <dbReference type="SAM" id="MobiDB-lite"/>
    </source>
</evidence>
<keyword evidence="2" id="KW-1133">Transmembrane helix</keyword>
<feature type="compositionally biased region" description="Basic and acidic residues" evidence="1">
    <location>
        <begin position="86"/>
        <end position="96"/>
    </location>
</feature>
<evidence type="ECO:0000256" key="2">
    <source>
        <dbReference type="SAM" id="Phobius"/>
    </source>
</evidence>
<keyword evidence="2" id="KW-0812">Transmembrane</keyword>